<comment type="caution">
    <text evidence="1">The sequence shown here is derived from an EMBL/GenBank/DDBJ whole genome shotgun (WGS) entry which is preliminary data.</text>
</comment>
<gene>
    <name evidence="1" type="ORF">RU93_GL001657</name>
</gene>
<organism evidence="1 2">
    <name type="scientific">Enterococcus aquimarinus</name>
    <dbReference type="NCBI Taxonomy" id="328396"/>
    <lineage>
        <taxon>Bacteria</taxon>
        <taxon>Bacillati</taxon>
        <taxon>Bacillota</taxon>
        <taxon>Bacilli</taxon>
        <taxon>Lactobacillales</taxon>
        <taxon>Enterococcaceae</taxon>
        <taxon>Enterococcus</taxon>
    </lineage>
</organism>
<dbReference type="AlphaFoldDB" id="A0A1L8QUK7"/>
<accession>A0A1L8QUK7</accession>
<keyword evidence="2" id="KW-1185">Reference proteome</keyword>
<protein>
    <recommendedName>
        <fullName evidence="3">Lipoprotein</fullName>
    </recommendedName>
</protein>
<proteinExistence type="predicted"/>
<evidence type="ECO:0000313" key="1">
    <source>
        <dbReference type="EMBL" id="OJG11170.1"/>
    </source>
</evidence>
<dbReference type="EMBL" id="JXKD01000004">
    <property type="protein sequence ID" value="OJG11170.1"/>
    <property type="molecule type" value="Genomic_DNA"/>
</dbReference>
<dbReference type="PROSITE" id="PS51257">
    <property type="entry name" value="PROKAR_LIPOPROTEIN"/>
    <property type="match status" value="1"/>
</dbReference>
<evidence type="ECO:0008006" key="3">
    <source>
        <dbReference type="Google" id="ProtNLM"/>
    </source>
</evidence>
<reference evidence="1 2" key="1">
    <citation type="submission" date="2014-12" db="EMBL/GenBank/DDBJ databases">
        <title>Draft genome sequences of 29 type strains of Enterococci.</title>
        <authorList>
            <person name="Zhong Z."/>
            <person name="Sun Z."/>
            <person name="Liu W."/>
            <person name="Zhang W."/>
            <person name="Zhang H."/>
        </authorList>
    </citation>
    <scope>NUCLEOTIDE SEQUENCE [LARGE SCALE GENOMIC DNA]</scope>
    <source>
        <strain evidence="1 2">DSM 17690</strain>
    </source>
</reference>
<evidence type="ECO:0000313" key="2">
    <source>
        <dbReference type="Proteomes" id="UP000182149"/>
    </source>
</evidence>
<name>A0A1L8QUK7_9ENTE</name>
<dbReference type="Proteomes" id="UP000182149">
    <property type="component" value="Unassembled WGS sequence"/>
</dbReference>
<sequence length="227" mass="26938">MIRSNRINIYKLWEVKLLKKKLFYLFLFLLLTGCASEPKKLSKAEAIRLGDFKYSKPVYDTRFTTDKDFYRNNEQGIIYEDGEPLIGLTFKKLSTESTEAMKEYYTESQLREYQKQNHNIKLELEVQNFNHDNPIKLTPMVGQTAFITDRGEQPYVVSSLPQEPIEKGEIGTYIFSIKLDERPVKDVDTLYIRYYYMESLFKLNARNHSNHLEFDLKVTHEAEDWEE</sequence>